<dbReference type="Pfam" id="PF13927">
    <property type="entry name" value="Ig_3"/>
    <property type="match status" value="1"/>
</dbReference>
<evidence type="ECO:0000256" key="13">
    <source>
        <dbReference type="SAM" id="SignalP"/>
    </source>
</evidence>
<feature type="domain" description="Ig-like" evidence="14">
    <location>
        <begin position="27"/>
        <end position="136"/>
    </location>
</feature>
<dbReference type="FunFam" id="2.60.40.10:FF:001038">
    <property type="entry name" value="Immunoglobulin superfamily DCC subclass member 4"/>
    <property type="match status" value="1"/>
</dbReference>
<evidence type="ECO:0000256" key="6">
    <source>
        <dbReference type="ARBA" id="ARBA00022737"/>
    </source>
</evidence>
<evidence type="ECO:0000256" key="5">
    <source>
        <dbReference type="ARBA" id="ARBA00022729"/>
    </source>
</evidence>
<evidence type="ECO:0000256" key="12">
    <source>
        <dbReference type="SAM" id="MobiDB-lite"/>
    </source>
</evidence>
<keyword evidence="10" id="KW-0325">Glycoprotein</keyword>
<comment type="similarity">
    <text evidence="2">Belongs to the immunoglobulin superfamily. DCC family.</text>
</comment>
<dbReference type="PROSITE" id="PS50853">
    <property type="entry name" value="FN3"/>
    <property type="match status" value="5"/>
</dbReference>
<dbReference type="PANTHER" id="PTHR44170:SF5">
    <property type="entry name" value="IMMUNOGLOBULIN SUPERFAMILY DCC SUBCLASS MEMBER 4"/>
    <property type="match status" value="1"/>
</dbReference>
<reference evidence="16" key="2">
    <citation type="submission" date="2025-09" db="UniProtKB">
        <authorList>
            <consortium name="Ensembl"/>
        </authorList>
    </citation>
    <scope>IDENTIFICATION</scope>
</reference>
<dbReference type="PANTHER" id="PTHR44170">
    <property type="entry name" value="PROTEIN SIDEKICK"/>
    <property type="match status" value="1"/>
</dbReference>
<accession>A0A8C2LKN5</accession>
<keyword evidence="4" id="KW-0812">Transmembrane</keyword>
<keyword evidence="9" id="KW-1015">Disulfide bond</keyword>
<dbReference type="FunFam" id="2.60.40.10:FF:000273">
    <property type="entry name" value="contactin-3 isoform X1"/>
    <property type="match status" value="1"/>
</dbReference>
<dbReference type="SMART" id="SM00060">
    <property type="entry name" value="FN3"/>
    <property type="match status" value="5"/>
</dbReference>
<dbReference type="FunFam" id="2.60.40.10:FF:000455">
    <property type="entry name" value="Protogenin A"/>
    <property type="match status" value="1"/>
</dbReference>
<dbReference type="Gene3D" id="2.60.40.10">
    <property type="entry name" value="Immunoglobulins"/>
    <property type="match status" value="9"/>
</dbReference>
<dbReference type="FunFam" id="2.60.40.10:FF:000551">
    <property type="entry name" value="Protogenin A"/>
    <property type="match status" value="1"/>
</dbReference>
<dbReference type="InterPro" id="IPR007110">
    <property type="entry name" value="Ig-like_dom"/>
</dbReference>
<feature type="domain" description="Fibronectin type-III" evidence="15">
    <location>
        <begin position="864"/>
        <end position="960"/>
    </location>
</feature>
<feature type="region of interest" description="Disordered" evidence="12">
    <location>
        <begin position="1000"/>
        <end position="1021"/>
    </location>
</feature>
<dbReference type="InterPro" id="IPR036116">
    <property type="entry name" value="FN3_sf"/>
</dbReference>
<dbReference type="PROSITE" id="PS50835">
    <property type="entry name" value="IG_LIKE"/>
    <property type="match status" value="3"/>
</dbReference>
<dbReference type="Ensembl" id="ENSCGRT00001005752.1">
    <property type="protein sequence ID" value="ENSCGRP00001003903.1"/>
    <property type="gene ID" value="ENSCGRG00001004819.1"/>
</dbReference>
<name>A0A8C2LKN5_CRIGR</name>
<evidence type="ECO:0000256" key="7">
    <source>
        <dbReference type="ARBA" id="ARBA00022989"/>
    </source>
</evidence>
<keyword evidence="8" id="KW-0472">Membrane</keyword>
<evidence type="ECO:0000256" key="8">
    <source>
        <dbReference type="ARBA" id="ARBA00023136"/>
    </source>
</evidence>
<organism evidence="16 17">
    <name type="scientific">Cricetulus griseus</name>
    <name type="common">Chinese hamster</name>
    <name type="synonym">Cricetulus barabensis griseus</name>
    <dbReference type="NCBI Taxonomy" id="10029"/>
    <lineage>
        <taxon>Eukaryota</taxon>
        <taxon>Metazoa</taxon>
        <taxon>Chordata</taxon>
        <taxon>Craniata</taxon>
        <taxon>Vertebrata</taxon>
        <taxon>Euteleostomi</taxon>
        <taxon>Mammalia</taxon>
        <taxon>Eutheria</taxon>
        <taxon>Euarchontoglires</taxon>
        <taxon>Glires</taxon>
        <taxon>Rodentia</taxon>
        <taxon>Myomorpha</taxon>
        <taxon>Muroidea</taxon>
        <taxon>Cricetidae</taxon>
        <taxon>Cricetinae</taxon>
        <taxon>Cricetulus</taxon>
    </lineage>
</organism>
<dbReference type="Pfam" id="PF00041">
    <property type="entry name" value="fn3"/>
    <property type="match status" value="5"/>
</dbReference>
<dbReference type="CDD" id="cd00063">
    <property type="entry name" value="FN3"/>
    <property type="match status" value="5"/>
</dbReference>
<proteinExistence type="inferred from homology"/>
<dbReference type="InterPro" id="IPR003598">
    <property type="entry name" value="Ig_sub2"/>
</dbReference>
<feature type="domain" description="Fibronectin type-III" evidence="15">
    <location>
        <begin position="766"/>
        <end position="859"/>
    </location>
</feature>
<keyword evidence="7" id="KW-1133">Transmembrane helix</keyword>
<dbReference type="Proteomes" id="UP000694386">
    <property type="component" value="Unplaced"/>
</dbReference>
<feature type="domain" description="Fibronectin type-III" evidence="15">
    <location>
        <begin position="541"/>
        <end position="637"/>
    </location>
</feature>
<keyword evidence="6" id="KW-0677">Repeat</keyword>
<keyword evidence="3" id="KW-1003">Cell membrane</keyword>
<evidence type="ECO:0000256" key="3">
    <source>
        <dbReference type="ARBA" id="ARBA00022475"/>
    </source>
</evidence>
<dbReference type="InterPro" id="IPR036179">
    <property type="entry name" value="Ig-like_dom_sf"/>
</dbReference>
<reference evidence="16" key="1">
    <citation type="submission" date="2025-08" db="UniProtKB">
        <authorList>
            <consortium name="Ensembl"/>
        </authorList>
    </citation>
    <scope>IDENTIFICATION</scope>
</reference>
<feature type="region of interest" description="Disordered" evidence="12">
    <location>
        <begin position="1160"/>
        <end position="1189"/>
    </location>
</feature>
<dbReference type="AlphaFoldDB" id="A0A8C2LKN5"/>
<dbReference type="FunFam" id="2.60.40.10:FF:001755">
    <property type="entry name" value="Immunoglobulin superfamily DCC subclass member 4"/>
    <property type="match status" value="1"/>
</dbReference>
<dbReference type="SUPFAM" id="SSF49265">
    <property type="entry name" value="Fibronectin type III"/>
    <property type="match status" value="3"/>
</dbReference>
<sequence>MARADTGRGLLALTFCLLSARGELLLPQETTVKLSCDVGPLQVVLGPKQAAVLDCSLGTAAAGPPTRVTWSKDGDSVLEHDHLQLLPNGSLLLSSPLEPEDSADEEAFRRWKVIEGSYSCLAHGPLGVVASQVAVVKLATLADFSLHPESQTVEENGTARFECHTEGLPAPIITWEKDQVTVPEEPRLITLPNGVLQILDVQDSDTGSYRCVATNSAHQRFSHEASLRVALRGSLEATRGQDVVIVAAPENTTVVSGQSVVMECVASADPTPFVSWVRQGEGTGIQASQCGVEGIEGAPYGGTAPASPSSLLLLCPQMGSLSPQMSSFWVGPIYSSPVHSPGTLVFMSAGPTSPAPETSPRLLLSSECWLQRRCRGLGPALRVSCAARRGSHGPRYVQGGGGSLVITQIGLQDAGYYQCVAENSAGTACAAAPLAVVVREGLPSAPTRVTATPLSSSAVLVAWERPELHSEQIIGFSLHYQKARGVDNVEYQFAVNNDTTELQVRDLEPNTDYEFYVVAYSQLGASRTSSPALVHTLDDVPSAAPQLALSSPNPSDIRVAWLPLPSGLSNGQVVKYKIEYGLGKEDQVFSTEVPGNETQLTLNSLQPNKVYRVRISAGTGAGYGVPSQWMQHRTPGVHNQSHVPFAPAELKVRAKMESLVVSWQPPPHPTQISGYKLYWREVGAEEEADGDRPPGGRGDQAWDVGPVRLKKKVKQYELTQLVPGRLYEVKLVAFNKHEDGYAAVWKGKTEKAPTPDLPIQRGPPLPPAHVHAESNSSTSIWLRWKKPDFTTVKIVNYTVRFGPWGLRNASLVTYYTSSGEDILIGGLKPFTKYEFAVQSHGVDMDGPFGSVVERSTLPDRPSTPPSDLRLSPLTPSTVRLHWCPPTEPNGEIVEYLILYSNNHTQPEHQWTLLTTEGNIFSAEVHGLESDTRYFFKMGARTEVGPGPFSRLQDVITLQETFSDSLDVHSVTGIIVGVCLGLLCLLACMCAGLRRSSHREALPGLSSTATSSGNPALYSRARLGPPSLPAAHELESLVHPRPQDWSPPPSDMEDKAEVHSLMGGSVSDCRGHSKRKISWAQPSGLSWTGSWAGCELPQGGGPRPALTRALLPPAGTGQTLLLQALVYDAIKSNGRKKPPPACRNQVEAEVIVHSDFGASKGSPDFHLQDLEPEEPLPTEALPSTSGAVDLSQGADWLGRELEGCEEATTGPERLTCLPEAASASCSCPDLQPSTILEEAPGESYQPKALYPLAVSPSLPRAPVSSAQLP</sequence>
<protein>
    <submittedName>
        <fullName evidence="16">Immunoglobulin superfamily, DCC subclass, member 4</fullName>
    </submittedName>
</protein>
<feature type="compositionally biased region" description="Polar residues" evidence="12">
    <location>
        <begin position="1004"/>
        <end position="1013"/>
    </location>
</feature>
<keyword evidence="5 13" id="KW-0732">Signal</keyword>
<feature type="domain" description="Fibronectin type-III" evidence="15">
    <location>
        <begin position="646"/>
        <end position="757"/>
    </location>
</feature>
<dbReference type="FunFam" id="2.60.40.10:FF:000456">
    <property type="entry name" value="protogenin isoform X2"/>
    <property type="match status" value="1"/>
</dbReference>
<evidence type="ECO:0000256" key="11">
    <source>
        <dbReference type="ARBA" id="ARBA00023319"/>
    </source>
</evidence>
<dbReference type="InterPro" id="IPR003599">
    <property type="entry name" value="Ig_sub"/>
</dbReference>
<dbReference type="SMART" id="SM00408">
    <property type="entry name" value="IGc2"/>
    <property type="match status" value="2"/>
</dbReference>
<feature type="signal peptide" evidence="13">
    <location>
        <begin position="1"/>
        <end position="22"/>
    </location>
</feature>
<gene>
    <name evidence="16" type="primary">Igdcc4</name>
</gene>
<evidence type="ECO:0000256" key="2">
    <source>
        <dbReference type="ARBA" id="ARBA00009588"/>
    </source>
</evidence>
<dbReference type="GO" id="GO:0098609">
    <property type="term" value="P:cell-cell adhesion"/>
    <property type="evidence" value="ECO:0007669"/>
    <property type="project" value="TreeGrafter"/>
</dbReference>
<evidence type="ECO:0000256" key="9">
    <source>
        <dbReference type="ARBA" id="ARBA00023157"/>
    </source>
</evidence>
<comment type="subcellular location">
    <subcellularLocation>
        <location evidence="1">Cell membrane</location>
        <topology evidence="1">Single-pass type I membrane protein</topology>
    </subcellularLocation>
</comment>
<evidence type="ECO:0000256" key="1">
    <source>
        <dbReference type="ARBA" id="ARBA00004251"/>
    </source>
</evidence>
<dbReference type="SUPFAM" id="SSF48726">
    <property type="entry name" value="Immunoglobulin"/>
    <property type="match status" value="3"/>
</dbReference>
<evidence type="ECO:0000256" key="4">
    <source>
        <dbReference type="ARBA" id="ARBA00022692"/>
    </source>
</evidence>
<feature type="domain" description="Ig-like" evidence="14">
    <location>
        <begin position="142"/>
        <end position="228"/>
    </location>
</feature>
<dbReference type="FunFam" id="2.60.40.10:FF:000759">
    <property type="entry name" value="Immunoglobulin superfamily DCC subclass member 4"/>
    <property type="match status" value="1"/>
</dbReference>
<evidence type="ECO:0000313" key="17">
    <source>
        <dbReference type="Proteomes" id="UP000694386"/>
    </source>
</evidence>
<keyword evidence="11" id="KW-0393">Immunoglobulin domain</keyword>
<evidence type="ECO:0000259" key="15">
    <source>
        <dbReference type="PROSITE" id="PS50853"/>
    </source>
</evidence>
<evidence type="ECO:0000256" key="10">
    <source>
        <dbReference type="ARBA" id="ARBA00023180"/>
    </source>
</evidence>
<dbReference type="SMART" id="SM00409">
    <property type="entry name" value="IG"/>
    <property type="match status" value="3"/>
</dbReference>
<dbReference type="InterPro" id="IPR003961">
    <property type="entry name" value="FN3_dom"/>
</dbReference>
<feature type="chain" id="PRO_5034530313" evidence="13">
    <location>
        <begin position="23"/>
        <end position="1268"/>
    </location>
</feature>
<dbReference type="GO" id="GO:0005886">
    <property type="term" value="C:plasma membrane"/>
    <property type="evidence" value="ECO:0007669"/>
    <property type="project" value="UniProtKB-SubCell"/>
</dbReference>
<evidence type="ECO:0000313" key="16">
    <source>
        <dbReference type="Ensembl" id="ENSCGRP00001003903.1"/>
    </source>
</evidence>
<dbReference type="InterPro" id="IPR013783">
    <property type="entry name" value="Ig-like_fold"/>
</dbReference>
<feature type="domain" description="Fibronectin type-III" evidence="15">
    <location>
        <begin position="445"/>
        <end position="539"/>
    </location>
</feature>
<feature type="domain" description="Ig-like" evidence="14">
    <location>
        <begin position="241"/>
        <end position="435"/>
    </location>
</feature>
<evidence type="ECO:0000259" key="14">
    <source>
        <dbReference type="PROSITE" id="PS50835"/>
    </source>
</evidence>